<accession>A0A1H3C232</accession>
<organism evidence="2 3">
    <name type="scientific">Thiocapsa roseopersicina</name>
    <dbReference type="NCBI Taxonomy" id="1058"/>
    <lineage>
        <taxon>Bacteria</taxon>
        <taxon>Pseudomonadati</taxon>
        <taxon>Pseudomonadota</taxon>
        <taxon>Gammaproteobacteria</taxon>
        <taxon>Chromatiales</taxon>
        <taxon>Chromatiaceae</taxon>
        <taxon>Thiocapsa</taxon>
    </lineage>
</organism>
<proteinExistence type="predicted"/>
<feature type="compositionally biased region" description="Basic and acidic residues" evidence="1">
    <location>
        <begin position="7"/>
        <end position="17"/>
    </location>
</feature>
<feature type="region of interest" description="Disordered" evidence="1">
    <location>
        <begin position="1"/>
        <end position="27"/>
    </location>
</feature>
<reference evidence="3" key="1">
    <citation type="submission" date="2016-10" db="EMBL/GenBank/DDBJ databases">
        <authorList>
            <person name="Varghese N."/>
            <person name="Submissions S."/>
        </authorList>
    </citation>
    <scope>NUCLEOTIDE SEQUENCE [LARGE SCALE GENOMIC DNA]</scope>
    <source>
        <strain evidence="3">DSM 217</strain>
    </source>
</reference>
<evidence type="ECO:0008006" key="4">
    <source>
        <dbReference type="Google" id="ProtNLM"/>
    </source>
</evidence>
<evidence type="ECO:0000256" key="1">
    <source>
        <dbReference type="SAM" id="MobiDB-lite"/>
    </source>
</evidence>
<evidence type="ECO:0000313" key="3">
    <source>
        <dbReference type="Proteomes" id="UP000198816"/>
    </source>
</evidence>
<evidence type="ECO:0000313" key="2">
    <source>
        <dbReference type="EMBL" id="SDX48222.1"/>
    </source>
</evidence>
<gene>
    <name evidence="2" type="ORF">SAMN05421783_12929</name>
</gene>
<sequence length="170" mass="19157">MLHSTKPRGDAREHSDMTRAATINAPATSPDTDFHAWALQTAEAIRARRFAGIDWDAVAEEVEDMGRSERRALESRLEVLLTHLIKWRFQPEARSSSWTGTIKEQRRKVQRLLSQNPSLRRPLPEIVADVYGSASAMAERDTGIDESTFPATCPWSSDEILSETFLPDHA</sequence>
<dbReference type="Gene3D" id="1.20.1220.20">
    <property type="entry name" value="Uncharcterised protein PF01724"/>
    <property type="match status" value="1"/>
</dbReference>
<dbReference type="PANTHER" id="PTHR34235">
    <property type="entry name" value="SLR1203 PROTEIN-RELATED"/>
    <property type="match status" value="1"/>
</dbReference>
<dbReference type="Proteomes" id="UP000198816">
    <property type="component" value="Unassembled WGS sequence"/>
</dbReference>
<dbReference type="RefSeq" id="WP_245731978.1">
    <property type="nucleotide sequence ID" value="NZ_FNNZ01000029.1"/>
</dbReference>
<dbReference type="InterPro" id="IPR002636">
    <property type="entry name" value="DUF29"/>
</dbReference>
<dbReference type="Pfam" id="PF01724">
    <property type="entry name" value="DUF29"/>
    <property type="match status" value="1"/>
</dbReference>
<dbReference type="AlphaFoldDB" id="A0A1H3C232"/>
<protein>
    <recommendedName>
        <fullName evidence="4">DUF29 domain-containing protein</fullName>
    </recommendedName>
</protein>
<dbReference type="STRING" id="1058.SAMN05421783_12929"/>
<dbReference type="EMBL" id="FNNZ01000029">
    <property type="protein sequence ID" value="SDX48222.1"/>
    <property type="molecule type" value="Genomic_DNA"/>
</dbReference>
<keyword evidence="3" id="KW-1185">Reference proteome</keyword>
<name>A0A1H3C232_THIRO</name>